<feature type="compositionally biased region" description="Low complexity" evidence="1">
    <location>
        <begin position="35"/>
        <end position="46"/>
    </location>
</feature>
<feature type="non-terminal residue" evidence="2">
    <location>
        <position position="123"/>
    </location>
</feature>
<organism evidence="2">
    <name type="scientific">uncultured Thermomicrobiales bacterium</name>
    <dbReference type="NCBI Taxonomy" id="1645740"/>
    <lineage>
        <taxon>Bacteria</taxon>
        <taxon>Pseudomonadati</taxon>
        <taxon>Thermomicrobiota</taxon>
        <taxon>Thermomicrobia</taxon>
        <taxon>Thermomicrobiales</taxon>
        <taxon>environmental samples</taxon>
    </lineage>
</organism>
<gene>
    <name evidence="2" type="ORF">AVDCRST_MAG19-4589</name>
</gene>
<feature type="compositionally biased region" description="Basic residues" evidence="1">
    <location>
        <begin position="1"/>
        <end position="10"/>
    </location>
</feature>
<feature type="compositionally biased region" description="Low complexity" evidence="1">
    <location>
        <begin position="53"/>
        <end position="69"/>
    </location>
</feature>
<reference evidence="2" key="1">
    <citation type="submission" date="2020-02" db="EMBL/GenBank/DDBJ databases">
        <authorList>
            <person name="Meier V. D."/>
        </authorList>
    </citation>
    <scope>NUCLEOTIDE SEQUENCE</scope>
    <source>
        <strain evidence="2">AVDCRST_MAG19</strain>
    </source>
</reference>
<dbReference type="EMBL" id="CADCWL010000252">
    <property type="protein sequence ID" value="CAA9585576.1"/>
    <property type="molecule type" value="Genomic_DNA"/>
</dbReference>
<evidence type="ECO:0000256" key="1">
    <source>
        <dbReference type="SAM" id="MobiDB-lite"/>
    </source>
</evidence>
<feature type="non-terminal residue" evidence="2">
    <location>
        <position position="1"/>
    </location>
</feature>
<evidence type="ECO:0000313" key="2">
    <source>
        <dbReference type="EMBL" id="CAA9585576.1"/>
    </source>
</evidence>
<accession>A0A6J4VU91</accession>
<name>A0A6J4VU91_9BACT</name>
<feature type="compositionally biased region" description="Low complexity" evidence="1">
    <location>
        <begin position="84"/>
        <end position="101"/>
    </location>
</feature>
<sequence>WGRPSRRCRRSAPPGRPAPATRPSGRRPGCRRSSPRPSAGRGSPSAPRRRRGPGSARPISLSGWGCRSASSRRWRRANGAYTWSSCAASAPQSASRRPSSSRGRRRPSARPPRGDAGPRGGRP</sequence>
<proteinExistence type="predicted"/>
<feature type="region of interest" description="Disordered" evidence="1">
    <location>
        <begin position="1"/>
        <end position="123"/>
    </location>
</feature>
<protein>
    <submittedName>
        <fullName evidence="2">Uncharacterized protein</fullName>
    </submittedName>
</protein>
<feature type="compositionally biased region" description="Basic residues" evidence="1">
    <location>
        <begin position="24"/>
        <end position="34"/>
    </location>
</feature>
<dbReference type="AlphaFoldDB" id="A0A6J4VU91"/>